<comment type="caution">
    <text evidence="6">The sequence shown here is derived from an EMBL/GenBank/DDBJ whole genome shotgun (WGS) entry which is preliminary data.</text>
</comment>
<dbReference type="Pfam" id="PF00005">
    <property type="entry name" value="ABC_tran"/>
    <property type="match status" value="1"/>
</dbReference>
<evidence type="ECO:0000313" key="7">
    <source>
        <dbReference type="Proteomes" id="UP001500957"/>
    </source>
</evidence>
<dbReference type="PROSITE" id="PS50893">
    <property type="entry name" value="ABC_TRANSPORTER_2"/>
    <property type="match status" value="1"/>
</dbReference>
<dbReference type="InterPro" id="IPR051120">
    <property type="entry name" value="ABC_AA/LPS_Transport"/>
</dbReference>
<reference evidence="7" key="1">
    <citation type="journal article" date="2019" name="Int. J. Syst. Evol. Microbiol.">
        <title>The Global Catalogue of Microorganisms (GCM) 10K type strain sequencing project: providing services to taxonomists for standard genome sequencing and annotation.</title>
        <authorList>
            <consortium name="The Broad Institute Genomics Platform"/>
            <consortium name="The Broad Institute Genome Sequencing Center for Infectious Disease"/>
            <person name="Wu L."/>
            <person name="Ma J."/>
        </authorList>
    </citation>
    <scope>NUCLEOTIDE SEQUENCE [LARGE SCALE GENOMIC DNA]</scope>
    <source>
        <strain evidence="7">JCM 10671</strain>
    </source>
</reference>
<evidence type="ECO:0000313" key="6">
    <source>
        <dbReference type="EMBL" id="GAA0606219.1"/>
    </source>
</evidence>
<keyword evidence="7" id="KW-1185">Reference proteome</keyword>
<evidence type="ECO:0000256" key="2">
    <source>
        <dbReference type="ARBA" id="ARBA00022741"/>
    </source>
</evidence>
<evidence type="ECO:0000256" key="1">
    <source>
        <dbReference type="ARBA" id="ARBA00022448"/>
    </source>
</evidence>
<keyword evidence="3" id="KW-0067">ATP-binding</keyword>
<proteinExistence type="predicted"/>
<dbReference type="RefSeq" id="WP_344601282.1">
    <property type="nucleotide sequence ID" value="NZ_BAAAHE010000005.1"/>
</dbReference>
<sequence length="299" mass="31751">MSSPSADTTATLQIRERKDLPGLNIDGLTIRFGGHTAVNHLTMSAPIGQVTGLIGPNGAGKSTTFNACSGSLTPAEGSITFDGVDLTKAPESKRAHLGIGRTFQRIELFDSLTVRENVQLGREARLAGTSPITQLLPRKGERAMVAEAAERAMEQCGILDVAGARAGRLSTGQRRLVELARALAGDFRLLLLDEPSSGLDHSESDAFTALLRQVVAENGIGILIVEHDMNVISGLCDYAYVLDFGQLIFEGLPREVLSSEIVRKAYLGTEDLGISDADETDPPADPGNLNGTGPHRDHA</sequence>
<accession>A0ABP3RF65</accession>
<dbReference type="SUPFAM" id="SSF52540">
    <property type="entry name" value="P-loop containing nucleoside triphosphate hydrolases"/>
    <property type="match status" value="1"/>
</dbReference>
<evidence type="ECO:0000256" key="4">
    <source>
        <dbReference type="SAM" id="MobiDB-lite"/>
    </source>
</evidence>
<protein>
    <recommendedName>
        <fullName evidence="5">ABC transporter domain-containing protein</fullName>
    </recommendedName>
</protein>
<dbReference type="EMBL" id="BAAAHE010000005">
    <property type="protein sequence ID" value="GAA0606219.1"/>
    <property type="molecule type" value="Genomic_DNA"/>
</dbReference>
<dbReference type="PANTHER" id="PTHR45772:SF2">
    <property type="entry name" value="ABC TRANSPORTER ATP-BINDING PROTEIN"/>
    <property type="match status" value="1"/>
</dbReference>
<keyword evidence="2" id="KW-0547">Nucleotide-binding</keyword>
<evidence type="ECO:0000259" key="5">
    <source>
        <dbReference type="PROSITE" id="PS50893"/>
    </source>
</evidence>
<name>A0ABP3RF65_9ACTN</name>
<evidence type="ECO:0000256" key="3">
    <source>
        <dbReference type="ARBA" id="ARBA00022840"/>
    </source>
</evidence>
<dbReference type="InterPro" id="IPR032823">
    <property type="entry name" value="BCA_ABC_TP_C"/>
</dbReference>
<feature type="region of interest" description="Disordered" evidence="4">
    <location>
        <begin position="273"/>
        <end position="299"/>
    </location>
</feature>
<dbReference type="InterPro" id="IPR003439">
    <property type="entry name" value="ABC_transporter-like_ATP-bd"/>
</dbReference>
<dbReference type="Pfam" id="PF12399">
    <property type="entry name" value="BCA_ABC_TP_C"/>
    <property type="match status" value="1"/>
</dbReference>
<dbReference type="InterPro" id="IPR027417">
    <property type="entry name" value="P-loop_NTPase"/>
</dbReference>
<dbReference type="CDD" id="cd03219">
    <property type="entry name" value="ABC_Mj1267_LivG_branched"/>
    <property type="match status" value="1"/>
</dbReference>
<dbReference type="PANTHER" id="PTHR45772">
    <property type="entry name" value="CONSERVED COMPONENT OF ABC TRANSPORTER FOR NATURAL AMINO ACIDS-RELATED"/>
    <property type="match status" value="1"/>
</dbReference>
<organism evidence="6 7">
    <name type="scientific">Sporichthya brevicatena</name>
    <dbReference type="NCBI Taxonomy" id="171442"/>
    <lineage>
        <taxon>Bacteria</taxon>
        <taxon>Bacillati</taxon>
        <taxon>Actinomycetota</taxon>
        <taxon>Actinomycetes</taxon>
        <taxon>Sporichthyales</taxon>
        <taxon>Sporichthyaceae</taxon>
        <taxon>Sporichthya</taxon>
    </lineage>
</organism>
<keyword evidence="1" id="KW-0813">Transport</keyword>
<dbReference type="InterPro" id="IPR003593">
    <property type="entry name" value="AAA+_ATPase"/>
</dbReference>
<gene>
    <name evidence="6" type="ORF">GCM10009547_05240</name>
</gene>
<dbReference type="SMART" id="SM00382">
    <property type="entry name" value="AAA"/>
    <property type="match status" value="1"/>
</dbReference>
<dbReference type="Proteomes" id="UP001500957">
    <property type="component" value="Unassembled WGS sequence"/>
</dbReference>
<dbReference type="Gene3D" id="3.40.50.300">
    <property type="entry name" value="P-loop containing nucleotide triphosphate hydrolases"/>
    <property type="match status" value="1"/>
</dbReference>
<feature type="domain" description="ABC transporter" evidence="5">
    <location>
        <begin position="23"/>
        <end position="269"/>
    </location>
</feature>